<dbReference type="Proteomes" id="UP000381378">
    <property type="component" value="Unassembled WGS sequence"/>
</dbReference>
<evidence type="ECO:0000313" key="3">
    <source>
        <dbReference type="Proteomes" id="UP000381378"/>
    </source>
</evidence>
<reference evidence="2 3" key="1">
    <citation type="submission" date="2019-09" db="EMBL/GenBank/DDBJ databases">
        <authorList>
            <person name="Chandra G."/>
            <person name="Truman W A."/>
        </authorList>
    </citation>
    <scope>NUCLEOTIDE SEQUENCE [LARGE SCALE GENOMIC DNA]</scope>
    <source>
        <strain evidence="2">PS928</strain>
    </source>
</reference>
<proteinExistence type="predicted"/>
<feature type="region of interest" description="Disordered" evidence="1">
    <location>
        <begin position="25"/>
        <end position="81"/>
    </location>
</feature>
<protein>
    <recommendedName>
        <fullName evidence="4">Calcium-binding protein</fullName>
    </recommendedName>
</protein>
<organism evidence="2 3">
    <name type="scientific">Pseudomonas fluorescens</name>
    <dbReference type="NCBI Taxonomy" id="294"/>
    <lineage>
        <taxon>Bacteria</taxon>
        <taxon>Pseudomonadati</taxon>
        <taxon>Pseudomonadota</taxon>
        <taxon>Gammaproteobacteria</taxon>
        <taxon>Pseudomonadales</taxon>
        <taxon>Pseudomonadaceae</taxon>
        <taxon>Pseudomonas</taxon>
    </lineage>
</organism>
<sequence length="1194" mass="129026">MAQLIEPAVENSTRRTIQVTAISASANNHAPASGRIDTSPSAPPLTPVSPPARATSQIDTSPSAPPLTPVEQPAPDTAVPGQLSRRSLKILDEHFGALRFGNSTVTRAELKAMGARVHGQAISSANANMPAPDQDFLDGLSFDSAKVEARVRSAKTPDSSTVATLFYEITLSRSVDAPPLFIAADPLTPASSMDRLNKLGNAAQKMDIHHLDTNENHPRWVNRGKSLASVTGVGLQAYGIYSGFIGTLDALKAGDLGEAAFNSGSIASEVGSLIIERGLAKGGVTMIESGSVVFSRFSATSAGAVFSRGAGLFASLITLPFDIASAVKSFNAAAAAHGKEAQDHYVSGGLSVAGAGVSLVLGAVALAGFGTLAGGLGLAAAAVLILGSEIYRAVRVVDDIDDYIELTAHERLRSGWFAFTRQELDQDVMDRFKIAKAYSDHTKELEVSAKDLLEGAYKHYVEYVINGSFNIELKPVQIWRYQWNEDAGERPFELDKVPVIVGGDDIIDARDGIAPNLKGSVKGSPGEDKGVLWRLGDGNDQVFGVTDQPNLFSYREGAKALTGGDKDDGFYFETTEEQLNRPLKPARTSTLEGGEGSDTLAFEGTLPAKDTRHVGYDINLQTGKVALRNHDPATDDILIAQVKSIENISTLRRGSNRVTGSDMADRISANGNDHINAGPGDDSIAIRGADCRVDGGPGTDRYYIAETSAQATIIEDGEQPSLIAFGWPMERIQRWRIVDSSLVVSSLRGKDGELPEHVLTIENVYKPVDGQRQVNNSQLQFRTRDGYGLVPQLPAHLTDALPHDIECTVTVIGDRAPAPQIVNSGAVVIAEQESRHHFVSRDGRRVDFFAKANTPETSRTLHLDYKYEEILDIKYNYEVEALEGVTGDTFLSYSNFRIWFYLPSKIIVFVDFISENQQKKTSANGFPNIKTADIQGVHDIVLVMQDGESYRLPHPYIPFQEDAAAPGYKIRSGAACLRRRHGNYRFIRPQRIKPFLLAATPQKINFPSASLAGIHALHGQASSYDVYPASNTTFSLSTPGAVTQTSNASTWTIYSSELTETVTRNEIQLTSENLQVGSAVIELPSLDHPGPVESISVATSSGNIYSVELLFEVLQLYLINAQGYTSVDALLADIRAHQERNELAVKVSVNNIGVTSRIGARVYYNSTNDYWGIDTDLTLRIKPEDLIIDPAQNT</sequence>
<dbReference type="SUPFAM" id="SSF51120">
    <property type="entry name" value="beta-Roll"/>
    <property type="match status" value="1"/>
</dbReference>
<gene>
    <name evidence="2" type="ORF">PS928_06497</name>
</gene>
<name>A0A5E7VU09_PSEFL</name>
<dbReference type="InterPro" id="IPR011049">
    <property type="entry name" value="Serralysin-like_metalloprot_C"/>
</dbReference>
<evidence type="ECO:0008006" key="4">
    <source>
        <dbReference type="Google" id="ProtNLM"/>
    </source>
</evidence>
<feature type="compositionally biased region" description="Pro residues" evidence="1">
    <location>
        <begin position="41"/>
        <end position="50"/>
    </location>
</feature>
<dbReference type="RefSeq" id="WP_224791035.1">
    <property type="nucleotide sequence ID" value="NZ_CABVJF010000044.1"/>
</dbReference>
<evidence type="ECO:0000256" key="1">
    <source>
        <dbReference type="SAM" id="MobiDB-lite"/>
    </source>
</evidence>
<accession>A0A5E7VU09</accession>
<dbReference type="EMBL" id="CABVJF010000044">
    <property type="protein sequence ID" value="VVQ26331.1"/>
    <property type="molecule type" value="Genomic_DNA"/>
</dbReference>
<dbReference type="AlphaFoldDB" id="A0A5E7VU09"/>
<evidence type="ECO:0000313" key="2">
    <source>
        <dbReference type="EMBL" id="VVQ26331.1"/>
    </source>
</evidence>
<dbReference type="Gene3D" id="2.150.10.10">
    <property type="entry name" value="Serralysin-like metalloprotease, C-terminal"/>
    <property type="match status" value="1"/>
</dbReference>